<gene>
    <name evidence="3" type="ORF">FZC75_17470</name>
</gene>
<evidence type="ECO:0000313" key="4">
    <source>
        <dbReference type="Proteomes" id="UP000324517"/>
    </source>
</evidence>
<accession>A0A5D4T175</accession>
<dbReference type="Gene3D" id="3.30.200.20">
    <property type="entry name" value="Phosphorylase Kinase, domain 1"/>
    <property type="match status" value="1"/>
</dbReference>
<dbReference type="RefSeq" id="WP_148980196.1">
    <property type="nucleotide sequence ID" value="NZ_JBNILM010000008.1"/>
</dbReference>
<feature type="domain" description="Aminoglycoside phosphotransferase" evidence="2">
    <location>
        <begin position="37"/>
        <end position="260"/>
    </location>
</feature>
<keyword evidence="3" id="KW-0808">Transferase</keyword>
<protein>
    <submittedName>
        <fullName evidence="3">Phosphotransferase</fullName>
    </submittedName>
</protein>
<dbReference type="Proteomes" id="UP000324517">
    <property type="component" value="Unassembled WGS sequence"/>
</dbReference>
<dbReference type="GO" id="GO:0019202">
    <property type="term" value="F:amino acid kinase activity"/>
    <property type="evidence" value="ECO:0007669"/>
    <property type="project" value="TreeGrafter"/>
</dbReference>
<dbReference type="Pfam" id="PF01636">
    <property type="entry name" value="APH"/>
    <property type="match status" value="1"/>
</dbReference>
<dbReference type="EMBL" id="VTET01000009">
    <property type="protein sequence ID" value="TYS69343.1"/>
    <property type="molecule type" value="Genomic_DNA"/>
</dbReference>
<dbReference type="InterPro" id="IPR011009">
    <property type="entry name" value="Kinase-like_dom_sf"/>
</dbReference>
<dbReference type="SUPFAM" id="SSF56112">
    <property type="entry name" value="Protein kinase-like (PK-like)"/>
    <property type="match status" value="1"/>
</dbReference>
<reference evidence="3 4" key="1">
    <citation type="submission" date="2019-08" db="EMBL/GenBank/DDBJ databases">
        <title>Bacillus genomes from the desert of Cuatro Cienegas, Coahuila.</title>
        <authorList>
            <person name="Olmedo-Alvarez G."/>
        </authorList>
    </citation>
    <scope>NUCLEOTIDE SEQUENCE [LARGE SCALE GENOMIC DNA]</scope>
    <source>
        <strain evidence="3 4">CH98b_3T</strain>
    </source>
</reference>
<evidence type="ECO:0000256" key="1">
    <source>
        <dbReference type="ARBA" id="ARBA00038240"/>
    </source>
</evidence>
<evidence type="ECO:0000313" key="3">
    <source>
        <dbReference type="EMBL" id="TYS69343.1"/>
    </source>
</evidence>
<proteinExistence type="inferred from homology"/>
<dbReference type="AlphaFoldDB" id="A0A5D4T175"/>
<dbReference type="Gene3D" id="3.90.1200.10">
    <property type="match status" value="1"/>
</dbReference>
<dbReference type="InterPro" id="IPR050249">
    <property type="entry name" value="Pseudomonas-type_ThrB"/>
</dbReference>
<sequence>MQHINGILNEETLEAELASLYDLAGPISCTFLRRSFNDHYAVNAGDQKYILRIYLNKKSYIHNQENIHFELDFLTYLHSKNVPAIPPLISKNNQKLCSIRLEDEIRYVALFPFAKGKPIEPDLTEDQAVAFGEVIGKLHGESNAFRSEFSRYYLNAKELIAEPLNQIEVYTSLFGLGNLDFYRDAAGKLMEGLNRLPKDQETFGLIHGDPNPSNLYFSKTNGFSLFDFDHCGFGYRIHDLAVVKLCYPEDVYDSVVKGYERIRKLHKNEKEFIPLYADILLVKKFSDILNMLEVTGADETTKKSIASNAMKTLKEMSNHEAKMDDRR</sequence>
<dbReference type="InterPro" id="IPR002575">
    <property type="entry name" value="Aminoglycoside_PTrfase"/>
</dbReference>
<evidence type="ECO:0000259" key="2">
    <source>
        <dbReference type="Pfam" id="PF01636"/>
    </source>
</evidence>
<comment type="caution">
    <text evidence="3">The sequence shown here is derived from an EMBL/GenBank/DDBJ whole genome shotgun (WGS) entry which is preliminary data.</text>
</comment>
<organism evidence="3 4">
    <name type="scientific">Sutcliffiella horikoshii</name>
    <dbReference type="NCBI Taxonomy" id="79883"/>
    <lineage>
        <taxon>Bacteria</taxon>
        <taxon>Bacillati</taxon>
        <taxon>Bacillota</taxon>
        <taxon>Bacilli</taxon>
        <taxon>Bacillales</taxon>
        <taxon>Bacillaceae</taxon>
        <taxon>Sutcliffiella</taxon>
    </lineage>
</organism>
<dbReference type="OrthoDB" id="9800774at2"/>
<dbReference type="PANTHER" id="PTHR21064">
    <property type="entry name" value="AMINOGLYCOSIDE PHOSPHOTRANSFERASE DOMAIN-CONTAINING PROTEIN-RELATED"/>
    <property type="match status" value="1"/>
</dbReference>
<comment type="similarity">
    <text evidence="1">Belongs to the pseudomonas-type ThrB family.</text>
</comment>
<dbReference type="PANTHER" id="PTHR21064:SF6">
    <property type="entry name" value="AMINOGLYCOSIDE PHOSPHOTRANSFERASE DOMAIN-CONTAINING PROTEIN"/>
    <property type="match status" value="1"/>
</dbReference>
<name>A0A5D4T175_9BACI</name>